<sequence length="143" mass="15304">MSIWQWTGLVWRVLSLLLVLCPVPAESSVRPHPGTCGGGVVGRPCLVRDGCRGEINLEDARDGAHDIGLDRVGVGRDWCCLGASGGLLRVSVPDLGQGPVIDLSLCLGKSIDCVLSTRFCYFCRDTLSGNVSKLDLISFPHLL</sequence>
<dbReference type="EMBL" id="WTXG01000268">
    <property type="protein sequence ID" value="KAI0289913.1"/>
    <property type="molecule type" value="Genomic_DNA"/>
</dbReference>
<keyword evidence="3" id="KW-1185">Reference proteome</keyword>
<protein>
    <submittedName>
        <fullName evidence="2">Uncharacterized protein</fullName>
    </submittedName>
</protein>
<name>A0AAD4QGP5_9AGAM</name>
<proteinExistence type="predicted"/>
<dbReference type="AlphaFoldDB" id="A0AAD4QGP5"/>
<evidence type="ECO:0000313" key="3">
    <source>
        <dbReference type="Proteomes" id="UP001203297"/>
    </source>
</evidence>
<accession>A0AAD4QGP5</accession>
<evidence type="ECO:0000256" key="1">
    <source>
        <dbReference type="SAM" id="SignalP"/>
    </source>
</evidence>
<dbReference type="Proteomes" id="UP001203297">
    <property type="component" value="Unassembled WGS sequence"/>
</dbReference>
<feature type="signal peptide" evidence="1">
    <location>
        <begin position="1"/>
        <end position="27"/>
    </location>
</feature>
<gene>
    <name evidence="2" type="ORF">B0F90DRAFT_678196</name>
</gene>
<keyword evidence="1" id="KW-0732">Signal</keyword>
<reference evidence="2" key="1">
    <citation type="journal article" date="2022" name="New Phytol.">
        <title>Evolutionary transition to the ectomycorrhizal habit in the genomes of a hyperdiverse lineage of mushroom-forming fungi.</title>
        <authorList>
            <person name="Looney B."/>
            <person name="Miyauchi S."/>
            <person name="Morin E."/>
            <person name="Drula E."/>
            <person name="Courty P.E."/>
            <person name="Kohler A."/>
            <person name="Kuo A."/>
            <person name="LaButti K."/>
            <person name="Pangilinan J."/>
            <person name="Lipzen A."/>
            <person name="Riley R."/>
            <person name="Andreopoulos W."/>
            <person name="He G."/>
            <person name="Johnson J."/>
            <person name="Nolan M."/>
            <person name="Tritt A."/>
            <person name="Barry K.W."/>
            <person name="Grigoriev I.V."/>
            <person name="Nagy L.G."/>
            <person name="Hibbett D."/>
            <person name="Henrissat B."/>
            <person name="Matheny P.B."/>
            <person name="Labbe J."/>
            <person name="Martin F.M."/>
        </authorList>
    </citation>
    <scope>NUCLEOTIDE SEQUENCE</scope>
    <source>
        <strain evidence="2">BPL690</strain>
    </source>
</reference>
<evidence type="ECO:0000313" key="2">
    <source>
        <dbReference type="EMBL" id="KAI0289913.1"/>
    </source>
</evidence>
<organism evidence="2 3">
    <name type="scientific">Multifurca ochricompacta</name>
    <dbReference type="NCBI Taxonomy" id="376703"/>
    <lineage>
        <taxon>Eukaryota</taxon>
        <taxon>Fungi</taxon>
        <taxon>Dikarya</taxon>
        <taxon>Basidiomycota</taxon>
        <taxon>Agaricomycotina</taxon>
        <taxon>Agaricomycetes</taxon>
        <taxon>Russulales</taxon>
        <taxon>Russulaceae</taxon>
        <taxon>Multifurca</taxon>
    </lineage>
</organism>
<comment type="caution">
    <text evidence="2">The sequence shown here is derived from an EMBL/GenBank/DDBJ whole genome shotgun (WGS) entry which is preliminary data.</text>
</comment>
<feature type="chain" id="PRO_5042102213" evidence="1">
    <location>
        <begin position="28"/>
        <end position="143"/>
    </location>
</feature>